<comment type="similarity">
    <text evidence="1 2">Belongs to the OprB family.</text>
</comment>
<dbReference type="InterPro" id="IPR001119">
    <property type="entry name" value="SLH_dom"/>
</dbReference>
<gene>
    <name evidence="5" type="ordered locus">Synpcc7942_1635</name>
</gene>
<name>Q31MQ4_SYNE7</name>
<evidence type="ECO:0000313" key="6">
    <source>
        <dbReference type="Proteomes" id="UP000889800"/>
    </source>
</evidence>
<dbReference type="PANTHER" id="PTHR43308">
    <property type="entry name" value="OUTER MEMBRANE PROTEIN ALPHA-RELATED"/>
    <property type="match status" value="1"/>
</dbReference>
<dbReference type="EMBL" id="CP000100">
    <property type="protein sequence ID" value="ABB57665.1"/>
    <property type="molecule type" value="Genomic_DNA"/>
</dbReference>
<dbReference type="Pfam" id="PF00395">
    <property type="entry name" value="SLH"/>
    <property type="match status" value="1"/>
</dbReference>
<dbReference type="InterPro" id="IPR047684">
    <property type="entry name" value="Por_som-like"/>
</dbReference>
<feature type="coiled-coil region" evidence="3">
    <location>
        <begin position="118"/>
        <end position="152"/>
    </location>
</feature>
<dbReference type="InterPro" id="IPR007049">
    <property type="entry name" value="Carb-sel_porin_OprB"/>
</dbReference>
<keyword evidence="3" id="KW-0175">Coiled coil</keyword>
<dbReference type="BioCyc" id="SYNEL:SYNPCC7942_1635-MONOMER"/>
<evidence type="ECO:0000256" key="3">
    <source>
        <dbReference type="SAM" id="Coils"/>
    </source>
</evidence>
<protein>
    <submittedName>
        <fullName evidence="5">Probable porin major outer membrane protein</fullName>
    </submittedName>
</protein>
<dbReference type="Gene3D" id="2.40.160.180">
    <property type="entry name" value="Carbohydrate-selective porin OprB"/>
    <property type="match status" value="1"/>
</dbReference>
<dbReference type="RefSeq" id="WP_011378118.1">
    <property type="nucleotide sequence ID" value="NC_007604.1"/>
</dbReference>
<dbReference type="KEGG" id="syf:Synpcc7942_1635"/>
<dbReference type="HOGENOM" id="CLU_018575_1_0_3"/>
<dbReference type="OrthoDB" id="468251at2"/>
<dbReference type="PANTHER" id="PTHR43308:SF1">
    <property type="entry name" value="OUTER MEMBRANE PROTEIN ALPHA"/>
    <property type="match status" value="1"/>
</dbReference>
<dbReference type="PROSITE" id="PS51272">
    <property type="entry name" value="SLH"/>
    <property type="match status" value="1"/>
</dbReference>
<dbReference type="eggNOG" id="COG2067">
    <property type="taxonomic scope" value="Bacteria"/>
</dbReference>
<evidence type="ECO:0000256" key="1">
    <source>
        <dbReference type="ARBA" id="ARBA00008769"/>
    </source>
</evidence>
<evidence type="ECO:0000259" key="4">
    <source>
        <dbReference type="PROSITE" id="PS51272"/>
    </source>
</evidence>
<dbReference type="NCBIfam" id="NF033921">
    <property type="entry name" value="por_somb"/>
    <property type="match status" value="1"/>
</dbReference>
<feature type="signal peptide" evidence="2">
    <location>
        <begin position="1"/>
        <end position="25"/>
    </location>
</feature>
<keyword evidence="6" id="KW-1185">Reference proteome</keyword>
<dbReference type="PaxDb" id="1140-Synpcc7942_1635"/>
<keyword evidence="2" id="KW-0732">Signal</keyword>
<accession>Q31MQ4</accession>
<dbReference type="Proteomes" id="UP000889800">
    <property type="component" value="Chromosome"/>
</dbReference>
<dbReference type="InterPro" id="IPR038673">
    <property type="entry name" value="OprB_sf"/>
</dbReference>
<evidence type="ECO:0000256" key="2">
    <source>
        <dbReference type="RuleBase" id="RU363072"/>
    </source>
</evidence>
<dbReference type="STRING" id="1140.Synpcc7942_1635"/>
<evidence type="ECO:0000313" key="5">
    <source>
        <dbReference type="EMBL" id="ABB57665.1"/>
    </source>
</evidence>
<feature type="chain" id="PRO_5004220204" evidence="2">
    <location>
        <begin position="26"/>
        <end position="548"/>
    </location>
</feature>
<dbReference type="AlphaFoldDB" id="Q31MQ4"/>
<feature type="domain" description="SLH" evidence="4">
    <location>
        <begin position="51"/>
        <end position="115"/>
    </location>
</feature>
<dbReference type="Pfam" id="PF04966">
    <property type="entry name" value="OprB"/>
    <property type="match status" value="1"/>
</dbReference>
<reference evidence="6" key="1">
    <citation type="submission" date="2005-08" db="EMBL/GenBank/DDBJ databases">
        <title>Complete sequence of chromosome 1 of Synechococcus elongatus PCC 7942.</title>
        <authorList>
            <consortium name="US DOE Joint Genome Institute"/>
            <person name="Copeland A."/>
            <person name="Lucas S."/>
            <person name="Lapidus A."/>
            <person name="Barry K."/>
            <person name="Detter J.C."/>
            <person name="Glavina T."/>
            <person name="Hammon N."/>
            <person name="Israni S."/>
            <person name="Pitluck S."/>
            <person name="Schmutz J."/>
            <person name="Larimer F."/>
            <person name="Land M."/>
            <person name="Kyrpides N."/>
            <person name="Lykidis A."/>
            <person name="Richardson P."/>
        </authorList>
    </citation>
    <scope>NUCLEOTIDE SEQUENCE [LARGE SCALE GENOMIC DNA]</scope>
    <source>
        <strain evidence="6">ATCC 33912 / PCC 7942 / FACHB-805</strain>
    </source>
</reference>
<dbReference type="GO" id="GO:0016020">
    <property type="term" value="C:membrane"/>
    <property type="evidence" value="ECO:0007669"/>
    <property type="project" value="InterPro"/>
</dbReference>
<dbReference type="GO" id="GO:0015288">
    <property type="term" value="F:porin activity"/>
    <property type="evidence" value="ECO:0007669"/>
    <property type="project" value="InterPro"/>
</dbReference>
<dbReference type="InterPro" id="IPR051465">
    <property type="entry name" value="Cell_Envelope_Struct_Comp"/>
</dbReference>
<organism evidence="5 6">
    <name type="scientific">Synechococcus elongatus (strain ATCC 33912 / PCC 7942 / FACHB-805)</name>
    <name type="common">Anacystis nidulans R2</name>
    <dbReference type="NCBI Taxonomy" id="1140"/>
    <lineage>
        <taxon>Bacteria</taxon>
        <taxon>Bacillati</taxon>
        <taxon>Cyanobacteriota</taxon>
        <taxon>Cyanophyceae</taxon>
        <taxon>Synechococcales</taxon>
        <taxon>Synechococcaceae</taxon>
        <taxon>Synechococcus</taxon>
    </lineage>
</organism>
<sequence length="548" mass="57909">MKNLFKVMLAGPLAASVAFAGAAQAESLNRDTINQVNAIANEELPAAQVTSITQLSDVKPTDWAYQALQSLVERYGCIVGYPDRTYRGSRALTRYEFAAGLNACLDKVIEFAASKEDLDTLKKLTEEFQSELATLRGRVDGLEARVTELEATQFSTTTKLQGDVLFSLDRAFGPSGLDTGTSFSQRVGLDFNTSFTGKDLLKTRLETNSITSPGLRDLNGFAAGAGIPSPGAALAYDNAATGADPNFTLNTLIYQFPVGSVNFTVGTSNVQVDDVFSTNGSFYAPELSYFFNNPVPGIYNDADTSNSAGAGFNWQINPNFNLGLAYINQQGPTSGQNLEADPTAGVFGADSQTTAQLAFKNDDGTFIGALAYAYRKGPAFDPVNPDGVGLPAQFGGVSYGTVRSLIGPSNSPTDLISSNNIGLSLGWAVSENFTISGSYGISFLSGSAGSSTVQSWNIGLTFPNLFADGNELGLAIGQIPYVTSDSRGAAFADSGPFAFEVYYKLQLTDNIAITPALYAVTNAGGGLTLGNLANGDYWVPVLKTEFLF</sequence>
<dbReference type="GO" id="GO:0008643">
    <property type="term" value="P:carbohydrate transport"/>
    <property type="evidence" value="ECO:0007669"/>
    <property type="project" value="InterPro"/>
</dbReference>
<proteinExistence type="inferred from homology"/>